<protein>
    <submittedName>
        <fullName evidence="1">Uncharacterized protein</fullName>
    </submittedName>
</protein>
<comment type="caution">
    <text evidence="1">The sequence shown here is derived from an EMBL/GenBank/DDBJ whole genome shotgun (WGS) entry which is preliminary data.</text>
</comment>
<evidence type="ECO:0000313" key="1">
    <source>
        <dbReference type="EMBL" id="MVW76965.1"/>
    </source>
</evidence>
<dbReference type="Proteomes" id="UP000429555">
    <property type="component" value="Unassembled WGS sequence"/>
</dbReference>
<accession>A0A6I4KX09</accession>
<dbReference type="RefSeq" id="WP_160347625.1">
    <property type="nucleotide sequence ID" value="NZ_WKJZ01000003.1"/>
</dbReference>
<sequence length="109" mass="12185">MIRVRGHIGAWPVDLTLELDAEDWTRLGAHWTAESAPPARPATDEQPLWQNALQLLREAGQMDGPQLLRQLVAMAGSEQAGKRLLVRMRHCEQIRVQAGADAAIYHWLG</sequence>
<dbReference type="EMBL" id="WKJZ01000003">
    <property type="protein sequence ID" value="MVW76965.1"/>
    <property type="molecule type" value="Genomic_DNA"/>
</dbReference>
<name>A0A6I4KX09_9PSED</name>
<organism evidence="1 2">
    <name type="scientific">Pseudomonas xionganensis</name>
    <dbReference type="NCBI Taxonomy" id="2654845"/>
    <lineage>
        <taxon>Bacteria</taxon>
        <taxon>Pseudomonadati</taxon>
        <taxon>Pseudomonadota</taxon>
        <taxon>Gammaproteobacteria</taxon>
        <taxon>Pseudomonadales</taxon>
        <taxon>Pseudomonadaceae</taxon>
        <taxon>Pseudomonas</taxon>
    </lineage>
</organism>
<reference evidence="1 2" key="1">
    <citation type="submission" date="2019-11" db="EMBL/GenBank/DDBJ databases">
        <title>Pseudomonas flavidum sp. nov., isolated from Baiyang Lake.</title>
        <authorList>
            <person name="Zhao Y."/>
        </authorList>
    </citation>
    <scope>NUCLEOTIDE SEQUENCE [LARGE SCALE GENOMIC DNA]</scope>
    <source>
        <strain evidence="2">R-22-3 w-18</strain>
    </source>
</reference>
<dbReference type="AlphaFoldDB" id="A0A6I4KX09"/>
<proteinExistence type="predicted"/>
<evidence type="ECO:0000313" key="2">
    <source>
        <dbReference type="Proteomes" id="UP000429555"/>
    </source>
</evidence>
<gene>
    <name evidence="1" type="ORF">GJV18_16710</name>
</gene>
<keyword evidence="2" id="KW-1185">Reference proteome</keyword>